<organism evidence="1 2">
    <name type="scientific">Coniochaeta hoffmannii</name>
    <dbReference type="NCBI Taxonomy" id="91930"/>
    <lineage>
        <taxon>Eukaryota</taxon>
        <taxon>Fungi</taxon>
        <taxon>Dikarya</taxon>
        <taxon>Ascomycota</taxon>
        <taxon>Pezizomycotina</taxon>
        <taxon>Sordariomycetes</taxon>
        <taxon>Sordariomycetidae</taxon>
        <taxon>Coniochaetales</taxon>
        <taxon>Coniochaetaceae</taxon>
        <taxon>Coniochaeta</taxon>
    </lineage>
</organism>
<gene>
    <name evidence="1" type="ORF">NKR19_g9212</name>
</gene>
<dbReference type="AlphaFoldDB" id="A0AA38RCW4"/>
<evidence type="ECO:0000313" key="2">
    <source>
        <dbReference type="Proteomes" id="UP001174691"/>
    </source>
</evidence>
<dbReference type="EMBL" id="JANBVN010000211">
    <property type="protein sequence ID" value="KAJ9132946.1"/>
    <property type="molecule type" value="Genomic_DNA"/>
</dbReference>
<protein>
    <submittedName>
        <fullName evidence="1">Uncharacterized protein</fullName>
    </submittedName>
</protein>
<dbReference type="Proteomes" id="UP001174691">
    <property type="component" value="Unassembled WGS sequence"/>
</dbReference>
<reference evidence="1" key="1">
    <citation type="submission" date="2022-07" db="EMBL/GenBank/DDBJ databases">
        <title>Fungi with potential for degradation of polypropylene.</title>
        <authorList>
            <person name="Gostincar C."/>
        </authorList>
    </citation>
    <scope>NUCLEOTIDE SEQUENCE</scope>
    <source>
        <strain evidence="1">EXF-13287</strain>
    </source>
</reference>
<accession>A0AA38RCW4</accession>
<keyword evidence="2" id="KW-1185">Reference proteome</keyword>
<proteinExistence type="predicted"/>
<evidence type="ECO:0000313" key="1">
    <source>
        <dbReference type="EMBL" id="KAJ9132946.1"/>
    </source>
</evidence>
<comment type="caution">
    <text evidence="1">The sequence shown here is derived from an EMBL/GenBank/DDBJ whole genome shotgun (WGS) entry which is preliminary data.</text>
</comment>
<sequence length="207" mass="22618">MAVTPMNSEVLSANNVPDMKVNPIIDVQAIDVPTTTDTLPVPPELPDITQPANLTLPITIDGFSPEKQATITAHIEKHYPDIKTEFEIETVLDIMLHVVSDASARNAQSVAMLSKTVASSNAARQISALSWRFLPTGKKHQVYGAVAKYYTDVLVLAGSLRGSGQDIVEEYSVLFNEPQLAAIKADVEAWRKIEEVCEEFERLANSA</sequence>
<name>A0AA38RCW4_9PEZI</name>